<dbReference type="Pfam" id="PF00069">
    <property type="entry name" value="Pkinase"/>
    <property type="match status" value="2"/>
</dbReference>
<dbReference type="GO" id="GO:0004674">
    <property type="term" value="F:protein serine/threonine kinase activity"/>
    <property type="evidence" value="ECO:0007669"/>
    <property type="project" value="UniProtKB-KW"/>
</dbReference>
<dbReference type="InterPro" id="IPR008271">
    <property type="entry name" value="Ser/Thr_kinase_AS"/>
</dbReference>
<dbReference type="PROSITE" id="PS50011">
    <property type="entry name" value="PROTEIN_KINASE_DOM"/>
    <property type="match status" value="1"/>
</dbReference>
<evidence type="ECO:0000256" key="11">
    <source>
        <dbReference type="SAM" id="MobiDB-lite"/>
    </source>
</evidence>
<name>A0A4P6XTH0_9ASCO</name>
<keyword evidence="4 9" id="KW-0547">Nucleotide-binding</keyword>
<evidence type="ECO:0000256" key="3">
    <source>
        <dbReference type="ARBA" id="ARBA00022679"/>
    </source>
</evidence>
<organism evidence="13 14">
    <name type="scientific">Metschnikowia aff. pulcherrima</name>
    <dbReference type="NCBI Taxonomy" id="2163413"/>
    <lineage>
        <taxon>Eukaryota</taxon>
        <taxon>Fungi</taxon>
        <taxon>Dikarya</taxon>
        <taxon>Ascomycota</taxon>
        <taxon>Saccharomycotina</taxon>
        <taxon>Pichiomycetes</taxon>
        <taxon>Metschnikowiaceae</taxon>
        <taxon>Metschnikowia</taxon>
    </lineage>
</organism>
<dbReference type="PROSITE" id="PS00107">
    <property type="entry name" value="PROTEIN_KINASE_ATP"/>
    <property type="match status" value="1"/>
</dbReference>
<evidence type="ECO:0000256" key="4">
    <source>
        <dbReference type="ARBA" id="ARBA00022741"/>
    </source>
</evidence>
<evidence type="ECO:0000256" key="1">
    <source>
        <dbReference type="ARBA" id="ARBA00012513"/>
    </source>
</evidence>
<comment type="catalytic activity">
    <reaction evidence="8">
        <text>L-seryl-[protein] + ATP = O-phospho-L-seryl-[protein] + ADP + H(+)</text>
        <dbReference type="Rhea" id="RHEA:17989"/>
        <dbReference type="Rhea" id="RHEA-COMP:9863"/>
        <dbReference type="Rhea" id="RHEA-COMP:11604"/>
        <dbReference type="ChEBI" id="CHEBI:15378"/>
        <dbReference type="ChEBI" id="CHEBI:29999"/>
        <dbReference type="ChEBI" id="CHEBI:30616"/>
        <dbReference type="ChEBI" id="CHEBI:83421"/>
        <dbReference type="ChEBI" id="CHEBI:456216"/>
        <dbReference type="EC" id="2.7.11.1"/>
    </reaction>
</comment>
<proteinExistence type="predicted"/>
<dbReference type="InterPro" id="IPR000719">
    <property type="entry name" value="Prot_kinase_dom"/>
</dbReference>
<dbReference type="PANTHER" id="PTHR44899:SF3">
    <property type="entry name" value="SERINE_THREONINE-PROTEIN KINASE NEK1"/>
    <property type="match status" value="1"/>
</dbReference>
<dbReference type="GO" id="GO:0030447">
    <property type="term" value="P:filamentous growth"/>
    <property type="evidence" value="ECO:0007669"/>
    <property type="project" value="UniProtKB-ARBA"/>
</dbReference>
<feature type="compositionally biased region" description="Polar residues" evidence="11">
    <location>
        <begin position="564"/>
        <end position="583"/>
    </location>
</feature>
<evidence type="ECO:0000256" key="2">
    <source>
        <dbReference type="ARBA" id="ARBA00022527"/>
    </source>
</evidence>
<keyword evidence="10" id="KW-0175">Coiled coil</keyword>
<dbReference type="GO" id="GO:0005524">
    <property type="term" value="F:ATP binding"/>
    <property type="evidence" value="ECO:0007669"/>
    <property type="project" value="UniProtKB-UniRule"/>
</dbReference>
<feature type="region of interest" description="Disordered" evidence="11">
    <location>
        <begin position="552"/>
        <end position="594"/>
    </location>
</feature>
<dbReference type="SUPFAM" id="SSF56112">
    <property type="entry name" value="Protein kinase-like (PK-like)"/>
    <property type="match status" value="1"/>
</dbReference>
<evidence type="ECO:0000256" key="5">
    <source>
        <dbReference type="ARBA" id="ARBA00022777"/>
    </source>
</evidence>
<keyword evidence="3" id="KW-0808">Transferase</keyword>
<evidence type="ECO:0000256" key="9">
    <source>
        <dbReference type="PROSITE-ProRule" id="PRU10141"/>
    </source>
</evidence>
<sequence length="635" mass="74670">MAYARNLKTDCNFNYFEIDNNFVQTSQLPQDMSTIADEYEPLDVIGRGSFGTVRKVRQKDTGAVLVRKEIEYTSMNNQEKNHIISELRILRELDHPHIVRYLRHDHISEKKAIHIYQEYCDGGDLGKIISRFKRNKESIPEEFIWEVLVQTLLALHRCHYGIDASKVNLFSGAKKENEPTVDSETVIIHRDIKPENIFIMEPKKTIKLGDFGLAKMLTSQNDFAKTYVGTPYYMSPEVLMDNPYSPVCDIWSLGCVLFELCNLHPPFQAKTHLQLQARIRSGEIPEISPVYSQHLRNIISESITVEPDSRPTCYELLNSISVRMFRKEMELKSLNETLNAFQAQLVIKSAELKKREVTMRDIEKRESALKNLESREAAVQDLEKLEAALRSLERRESALELLERKVQAQKLELDRQLVSKKRELEDELIVSQRRLQKQREDLETELMEDFEARKRAMDQEGKEMRLYYQREFKHVVEQEVQARLNELLRKKAYPNDEGELRRKKSDSSATSLDYHTRPHSPSKPKGPRELIDESPQQLYQHQIQNQHIAYQNQTQQHVQHKYQHQTTSHPANSNYSNVSQQTRPPLKTRNHDSEYSVARTEFGARKRITDEFERMNLQKRNTPEYEEHYMRLHRF</sequence>
<evidence type="ECO:0000256" key="8">
    <source>
        <dbReference type="ARBA" id="ARBA00048679"/>
    </source>
</evidence>
<keyword evidence="2" id="KW-0723">Serine/threonine-protein kinase</keyword>
<evidence type="ECO:0000259" key="12">
    <source>
        <dbReference type="PROSITE" id="PS50011"/>
    </source>
</evidence>
<dbReference type="EMBL" id="CP034459">
    <property type="protein sequence ID" value="QBM89736.1"/>
    <property type="molecule type" value="Genomic_DNA"/>
</dbReference>
<keyword evidence="5 13" id="KW-0418">Kinase</keyword>
<keyword evidence="6 9" id="KW-0067">ATP-binding</keyword>
<evidence type="ECO:0000313" key="13">
    <source>
        <dbReference type="EMBL" id="QBM89736.1"/>
    </source>
</evidence>
<reference evidence="14" key="1">
    <citation type="submission" date="2019-03" db="EMBL/GenBank/DDBJ databases">
        <title>Snf2 controls pulcherriminic acid biosynthesis and connects pigmentation and antifungal activity of the yeast Metschnikowia pulcherrima.</title>
        <authorList>
            <person name="Gore-Lloyd D."/>
            <person name="Sumann I."/>
            <person name="Brachmann A.O."/>
            <person name="Schneeberger K."/>
            <person name="Ortiz-Merino R.A."/>
            <person name="Moreno-Beltran M."/>
            <person name="Schlaefli M."/>
            <person name="Kirner P."/>
            <person name="Santos Kron A."/>
            <person name="Wolfe K.H."/>
            <person name="Piel J."/>
            <person name="Ahrens C.H."/>
            <person name="Henk D."/>
            <person name="Freimoser F.M."/>
        </authorList>
    </citation>
    <scope>NUCLEOTIDE SEQUENCE [LARGE SCALE GENOMIC DNA]</scope>
    <source>
        <strain evidence="14">APC 1.2</strain>
    </source>
</reference>
<dbReference type="Gene3D" id="1.10.510.10">
    <property type="entry name" value="Transferase(Phosphotransferase) domain 1"/>
    <property type="match status" value="1"/>
</dbReference>
<dbReference type="PROSITE" id="PS00108">
    <property type="entry name" value="PROTEIN_KINASE_ST"/>
    <property type="match status" value="1"/>
</dbReference>
<comment type="catalytic activity">
    <reaction evidence="7">
        <text>L-threonyl-[protein] + ATP = O-phospho-L-threonyl-[protein] + ADP + H(+)</text>
        <dbReference type="Rhea" id="RHEA:46608"/>
        <dbReference type="Rhea" id="RHEA-COMP:11060"/>
        <dbReference type="Rhea" id="RHEA-COMP:11605"/>
        <dbReference type="ChEBI" id="CHEBI:15378"/>
        <dbReference type="ChEBI" id="CHEBI:30013"/>
        <dbReference type="ChEBI" id="CHEBI:30616"/>
        <dbReference type="ChEBI" id="CHEBI:61977"/>
        <dbReference type="ChEBI" id="CHEBI:456216"/>
        <dbReference type="EC" id="2.7.11.1"/>
    </reaction>
</comment>
<evidence type="ECO:0000256" key="7">
    <source>
        <dbReference type="ARBA" id="ARBA00047899"/>
    </source>
</evidence>
<feature type="region of interest" description="Disordered" evidence="11">
    <location>
        <begin position="495"/>
        <end position="531"/>
    </location>
</feature>
<feature type="domain" description="Protein kinase" evidence="12">
    <location>
        <begin position="39"/>
        <end position="325"/>
    </location>
</feature>
<feature type="coiled-coil region" evidence="10">
    <location>
        <begin position="324"/>
        <end position="452"/>
    </location>
</feature>
<evidence type="ECO:0000256" key="10">
    <source>
        <dbReference type="SAM" id="Coils"/>
    </source>
</evidence>
<accession>A0A4P6XTH0</accession>
<dbReference type="Gene3D" id="3.30.200.20">
    <property type="entry name" value="Phosphorylase Kinase, domain 1"/>
    <property type="match status" value="1"/>
</dbReference>
<dbReference type="InterPro" id="IPR017441">
    <property type="entry name" value="Protein_kinase_ATP_BS"/>
</dbReference>
<dbReference type="STRING" id="2163413.A0A4P6XTH0"/>
<dbReference type="PANTHER" id="PTHR44899">
    <property type="entry name" value="CAMK FAMILY PROTEIN KINASE"/>
    <property type="match status" value="1"/>
</dbReference>
<dbReference type="AlphaFoldDB" id="A0A4P6XTH0"/>
<feature type="binding site" evidence="9">
    <location>
        <position position="68"/>
    </location>
    <ligand>
        <name>ATP</name>
        <dbReference type="ChEBI" id="CHEBI:30616"/>
    </ligand>
</feature>
<dbReference type="Proteomes" id="UP000292447">
    <property type="component" value="Chromosome IV"/>
</dbReference>
<protein>
    <recommendedName>
        <fullName evidence="1">non-specific serine/threonine protein kinase</fullName>
        <ecNumber evidence="1">2.7.11.1</ecNumber>
    </recommendedName>
</protein>
<dbReference type="CDD" id="cd08217">
    <property type="entry name" value="STKc_Nek2"/>
    <property type="match status" value="1"/>
</dbReference>
<dbReference type="EC" id="2.7.11.1" evidence="1"/>
<dbReference type="InterPro" id="IPR011009">
    <property type="entry name" value="Kinase-like_dom_sf"/>
</dbReference>
<evidence type="ECO:0000256" key="6">
    <source>
        <dbReference type="ARBA" id="ARBA00022840"/>
    </source>
</evidence>
<evidence type="ECO:0000313" key="14">
    <source>
        <dbReference type="Proteomes" id="UP000292447"/>
    </source>
</evidence>
<dbReference type="InterPro" id="IPR051131">
    <property type="entry name" value="NEK_Ser/Thr_kinase_NIMA"/>
</dbReference>
<keyword evidence="14" id="KW-1185">Reference proteome</keyword>
<gene>
    <name evidence="13" type="primary">MPUL0D08180</name>
    <name evidence="13" type="ORF">METSCH_D08180</name>
</gene>
<dbReference type="SMART" id="SM00220">
    <property type="entry name" value="S_TKc"/>
    <property type="match status" value="1"/>
</dbReference>